<proteinExistence type="predicted"/>
<keyword evidence="2" id="KW-1185">Reference proteome</keyword>
<gene>
    <name evidence="1" type="ORF">BC739_009359</name>
</gene>
<protein>
    <submittedName>
        <fullName evidence="1">Uncharacterized protein</fullName>
    </submittedName>
</protein>
<organism evidence="1 2">
    <name type="scientific">Kutzneria viridogrisea</name>
    <dbReference type="NCBI Taxonomy" id="47990"/>
    <lineage>
        <taxon>Bacteria</taxon>
        <taxon>Bacillati</taxon>
        <taxon>Actinomycetota</taxon>
        <taxon>Actinomycetes</taxon>
        <taxon>Pseudonocardiales</taxon>
        <taxon>Pseudonocardiaceae</taxon>
        <taxon>Kutzneria</taxon>
    </lineage>
</organism>
<dbReference type="Proteomes" id="UP000517916">
    <property type="component" value="Unassembled WGS sequence"/>
</dbReference>
<dbReference type="RefSeq" id="WP_182840630.1">
    <property type="nucleotide sequence ID" value="NZ_BAAABQ010000090.1"/>
</dbReference>
<sequence>MTSSVQGSKQRTPQEWWSRAGETLDPVDYNGRAALIACSATLAEQVVAVLRRAEVPAQVGQVRRISPNAQVLGVQAGKGEQELLVPLIPRATTLHAYRFADTSIDEPLPTPVHELTVPTGSDGWPDMHDLAQQLLPLLGVTPPKL</sequence>
<accession>A0ABR6BZH5</accession>
<evidence type="ECO:0000313" key="2">
    <source>
        <dbReference type="Proteomes" id="UP000517916"/>
    </source>
</evidence>
<reference evidence="1 2" key="1">
    <citation type="submission" date="2020-08" db="EMBL/GenBank/DDBJ databases">
        <title>Genomic Encyclopedia of Archaeal and Bacterial Type Strains, Phase II (KMG-II): from individual species to whole genera.</title>
        <authorList>
            <person name="Goeker M."/>
        </authorList>
    </citation>
    <scope>NUCLEOTIDE SEQUENCE [LARGE SCALE GENOMIC DNA]</scope>
    <source>
        <strain evidence="1 2">DSM 43850</strain>
    </source>
</reference>
<comment type="caution">
    <text evidence="1">The sequence shown here is derived from an EMBL/GenBank/DDBJ whole genome shotgun (WGS) entry which is preliminary data.</text>
</comment>
<name>A0ABR6BZH5_9PSEU</name>
<dbReference type="EMBL" id="JACJID010000011">
    <property type="protein sequence ID" value="MBA8932100.1"/>
    <property type="molecule type" value="Genomic_DNA"/>
</dbReference>
<evidence type="ECO:0000313" key="1">
    <source>
        <dbReference type="EMBL" id="MBA8932100.1"/>
    </source>
</evidence>